<feature type="compositionally biased region" description="Basic and acidic residues" evidence="1">
    <location>
        <begin position="98"/>
        <end position="107"/>
    </location>
</feature>
<organism evidence="2 3">
    <name type="scientific">Kitasatospora putterlickiae</name>
    <dbReference type="NCBI Taxonomy" id="221725"/>
    <lineage>
        <taxon>Bacteria</taxon>
        <taxon>Bacillati</taxon>
        <taxon>Actinomycetota</taxon>
        <taxon>Actinomycetes</taxon>
        <taxon>Kitasatosporales</taxon>
        <taxon>Streptomycetaceae</taxon>
        <taxon>Kitasatospora</taxon>
    </lineage>
</organism>
<reference evidence="3" key="1">
    <citation type="journal article" date="2019" name="Int. J. Syst. Evol. Microbiol.">
        <title>The Global Catalogue of Microorganisms (GCM) 10K type strain sequencing project: providing services to taxonomists for standard genome sequencing and annotation.</title>
        <authorList>
            <consortium name="The Broad Institute Genomics Platform"/>
            <consortium name="The Broad Institute Genome Sequencing Center for Infectious Disease"/>
            <person name="Wu L."/>
            <person name="Ma J."/>
        </authorList>
    </citation>
    <scope>NUCLEOTIDE SEQUENCE [LARGE SCALE GENOMIC DNA]</scope>
    <source>
        <strain evidence="3">JCM 12393</strain>
    </source>
</reference>
<accession>A0ABP4IXG1</accession>
<keyword evidence="3" id="KW-1185">Reference proteome</keyword>
<evidence type="ECO:0000256" key="1">
    <source>
        <dbReference type="SAM" id="MobiDB-lite"/>
    </source>
</evidence>
<feature type="region of interest" description="Disordered" evidence="1">
    <location>
        <begin position="1"/>
        <end position="107"/>
    </location>
</feature>
<evidence type="ECO:0000313" key="2">
    <source>
        <dbReference type="EMBL" id="GAA1401609.1"/>
    </source>
</evidence>
<evidence type="ECO:0000313" key="3">
    <source>
        <dbReference type="Proteomes" id="UP001499863"/>
    </source>
</evidence>
<sequence length="107" mass="11138">MIQTRPGPAPPTVPTHPQESPLTIHQPDPGHTNSPDRDLEALLNSPTPKGDPRLASELTTPGAASYRVGPPQRRPHAGPSPVGEGQPVTGSSAPGGAERGRGRERQP</sequence>
<proteinExistence type="predicted"/>
<comment type="caution">
    <text evidence="2">The sequence shown here is derived from an EMBL/GenBank/DDBJ whole genome shotgun (WGS) entry which is preliminary data.</text>
</comment>
<name>A0ABP4IXG1_9ACTN</name>
<dbReference type="Proteomes" id="UP001499863">
    <property type="component" value="Unassembled WGS sequence"/>
</dbReference>
<protein>
    <submittedName>
        <fullName evidence="2">Uncharacterized protein</fullName>
    </submittedName>
</protein>
<dbReference type="EMBL" id="BAAAKJ010000240">
    <property type="protein sequence ID" value="GAA1401609.1"/>
    <property type="molecule type" value="Genomic_DNA"/>
</dbReference>
<gene>
    <name evidence="2" type="ORF">GCM10009639_44120</name>
</gene>